<protein>
    <submittedName>
        <fullName evidence="1">Uncharacterized protein</fullName>
    </submittedName>
</protein>
<organism evidence="1 2">
    <name type="scientific">Gonapodya prolifera (strain JEL478)</name>
    <name type="common">Monoblepharis prolifera</name>
    <dbReference type="NCBI Taxonomy" id="1344416"/>
    <lineage>
        <taxon>Eukaryota</taxon>
        <taxon>Fungi</taxon>
        <taxon>Fungi incertae sedis</taxon>
        <taxon>Chytridiomycota</taxon>
        <taxon>Chytridiomycota incertae sedis</taxon>
        <taxon>Monoblepharidomycetes</taxon>
        <taxon>Monoblepharidales</taxon>
        <taxon>Gonapodyaceae</taxon>
        <taxon>Gonapodya</taxon>
    </lineage>
</organism>
<name>A0A139AKL4_GONPJ</name>
<dbReference type="AlphaFoldDB" id="A0A139AKL4"/>
<dbReference type="OrthoDB" id="10008801at2759"/>
<dbReference type="EMBL" id="KQ965747">
    <property type="protein sequence ID" value="KXS17310.1"/>
    <property type="molecule type" value="Genomic_DNA"/>
</dbReference>
<gene>
    <name evidence="1" type="ORF">M427DRAFT_68454</name>
</gene>
<accession>A0A139AKL4</accession>
<sequence length="219" mass="24267">MSATAMTSPSARALASHISALRLFRLGSLQSISSRLPSHVHVAAPKTSFTPYRTFASHPSSSSSSDTPYSFDQIMSQLSQNRDLQMAFFMTVQKNPGMLREIQELQKLMTDKGVAPDGMGTTPSMSSMYKMVMDTEIREKLEKVTEEMKRSGFFSENSHLLKTIFGTHASPFDDPETLAAASKRGAIPERMSAQEDDVVVVDEKGQGVVDRVKKMFKKF</sequence>
<evidence type="ECO:0000313" key="1">
    <source>
        <dbReference type="EMBL" id="KXS17310.1"/>
    </source>
</evidence>
<keyword evidence="2" id="KW-1185">Reference proteome</keyword>
<dbReference type="Proteomes" id="UP000070544">
    <property type="component" value="Unassembled WGS sequence"/>
</dbReference>
<proteinExistence type="predicted"/>
<evidence type="ECO:0000313" key="2">
    <source>
        <dbReference type="Proteomes" id="UP000070544"/>
    </source>
</evidence>
<reference evidence="1 2" key="1">
    <citation type="journal article" date="2015" name="Genome Biol. Evol.">
        <title>Phylogenomic analyses indicate that early fungi evolved digesting cell walls of algal ancestors of land plants.</title>
        <authorList>
            <person name="Chang Y."/>
            <person name="Wang S."/>
            <person name="Sekimoto S."/>
            <person name="Aerts A.L."/>
            <person name="Choi C."/>
            <person name="Clum A."/>
            <person name="LaButti K.M."/>
            <person name="Lindquist E.A."/>
            <person name="Yee Ngan C."/>
            <person name="Ohm R.A."/>
            <person name="Salamov A.A."/>
            <person name="Grigoriev I.V."/>
            <person name="Spatafora J.W."/>
            <person name="Berbee M.L."/>
        </authorList>
    </citation>
    <scope>NUCLEOTIDE SEQUENCE [LARGE SCALE GENOMIC DNA]</scope>
    <source>
        <strain evidence="1 2">JEL478</strain>
    </source>
</reference>